<dbReference type="InterPro" id="IPR001227">
    <property type="entry name" value="Ac_transferase_dom_sf"/>
</dbReference>
<feature type="domain" description="Carrier" evidence="10">
    <location>
        <begin position="2294"/>
        <end position="2371"/>
    </location>
</feature>
<evidence type="ECO:0000313" key="14">
    <source>
        <dbReference type="Proteomes" id="UP001276659"/>
    </source>
</evidence>
<dbReference type="Pfam" id="PF00107">
    <property type="entry name" value="ADH_zinc_N"/>
    <property type="match status" value="1"/>
</dbReference>
<dbReference type="SMART" id="SM00823">
    <property type="entry name" value="PKS_PP"/>
    <property type="match status" value="2"/>
</dbReference>
<dbReference type="Gene3D" id="3.30.559.30">
    <property type="entry name" value="Nonribosomal peptide synthetase, condensation domain"/>
    <property type="match status" value="1"/>
</dbReference>
<sequence>MTAMMRQATDLTNTTSSSSIHSRSSSRSNEAQSVTSAPSSIGDETAVGRHDDPTAIVGLACRVPGAQSSSKLWDNIVEQRDLQSKIPEDRFNVDAFYHPNGGNKSTTNARYGYFLDQDISLFDPEFFRISGKEAEAMDPQQRMLLEVVYEALEDAGITLDEINGTQSSVFCGSFTNDYKDMVNKDLGYYSKYTATGTGNAILSNRISFFYNLHGASVTIDTACSSSLISFHLGNKSVQDDDADFSIVVGSSLHFDPNMFITMTDFGFLSSDGRCRAFDASGKGYVRGEGICAVVLRRKSRAELHGNKIRSIIRGSAINHDGTKEGITVPNSAAQEALIRKTYKNAGLNTNDTQYFEAHGTGTQAGDPRETRAIGAVFAPNRPEPLYVGSVKTNIGHLEGASGLAGIIKATVALEHQQIPPNMLFNNPNPNIEFENWKIAVPTKTLDWKTSNGIRRASINSFGYGGSNAHIILEGYTAPSEEFGHSLPSERASMVENRPYLLPLTSHTEKAGNRLKDSLSQFLQTKPETTAAALAASLSDPGRTLHSARSFIVEKDAADATASLDQALTWTKSDKSRLRIGFVFTGQGAQSFAMGRQLIEQSPLFRQSLERCDSVLQSLPDKPDWSCVTELLKTKETSRVTQSAFSQPLCTAIQISLVDLLREWGISPAVTVGHSAGEMGAAYAAGILSFNDAIIAGYYRGLTLGMEVENAVKVPGSMLAVQMTEAEATEELAPYEGKIAIAAVNSPTSLTLSGDLPAIVELKEALTKRNVFARQLLVDKAYHSHHIRPFGPVLEQLLSKMRPQPANCQMSSSVTARYAEPEKMQAKYWVSNLTGQVRFADALTNLLLNEQEKQNVDLLVEVGPHPALKGPAKEVMKSLKLDIPYIASLSRGVPDFSSLLSCAGQLFALGYPVDLAAANSNLYMDNNGIARAAVAGPKIKLPSYSWDHAKYWSETRVIKNNRLRKERHVILGVPIPDSVDNHPRWRTFLRPAELPWLSQHQIEGKIIFPAAGYLTMAIEAATRLDKCPESIKSVTLRDVSFKSALPVRTDDMGTEVLLEMQPVLASAKRTSDTWYRFIISSYDATGRCDEHCHGLIEVEEGLPASVETLEARPSLAELQKKSNRTMTMQKYYEHLHSMGLQYGEDFMLLSGNVESGPGFSMAPLTFRPDQASTSSTDLCMVHPTFLDASFHVIFAGAEAAMGRSLGEPFVPTFMKSMKVSGLLQEMKTSEEQQRFWVSADTKLPGPRVAISDLSIQSDDCSKLMIEIKGGEFTALGGDMSGDAPERKLFFRTRWQPAFSLLGESLRAPSFDNLGQVMDCFAHQIPDSTILHLSSDPESVRKVLTPLGSNNGHRRRFQSLMPYSAASKDMFQAWDNAKKEWITQPYADPETMTAAWDNLNNEWSGRINLGEPQAASFDAVIIEEPTQMDIKTLLKPNGFAISNIAEFDDQDMTPLFQSGKISVWQNRAGAAASAEPLTLVMPEVVSESTETIASTIEKGYDGAVSRISLLELNDTPELADSVVILASLDSDLFFDAANDTARHYEAVQRLLTSNSTNMVWATRNATNEAQNPQQAIILGLARVARSENEKLRLVTLDVSESTSDVRAAKCTLEVLDRQLTEDEFADRDGTLEIPKVEPDDARNSKLPFNARGEPELERFEQTRPLALKIGKVGLLDSLAFADDEDILDNNLADDEVEIEVKASAINFRDVAASLGIIDDYKLGDECAGVVRRVGRSVNSYEFKTGDRVVAWRPGQGAHASIVRNPAVFCHKLKNMPYGIATAFPLVLTTAHYSLVDAARLKSGETVLVHSAAGGVGQMAIQVAHMLGANVIATVGSQSKRDFIKKQFGLDDDHILSSRDPSFVEGVMKLTDGRGVDVALNSLAGELLHATWGCIARFGRFIEIGKRDIHENAKIDMDPFRKNISFASVDMITVFEYNRPLGARVFKECCRLIENGIIKNPETILKLPYHEAQKGFRMLQMGKHLGKVVLVAPEKETVAVVPAMYRNTTIFNPDKVYLLVGGLGGLGRTLAEWMVRKGAAKLAFMSRSGASRPEALATKTWLEARDVEVSIYRADVTDFAAVKACTDAIGGSLGGIFQAAMILQDVPLNKMTWQQWQTSVRPKVQGTNNLHNATLDTKLDFFVCFSSASAVVGAMAQANYSAANTYLDALMSHRRTLGLKGTTMNVGMVVGVGAVAENVALERIMKRIGYDAVNEEELLYQLEEAVTSQDGHVKADAHVDEYQLITGINMTRKDLYWCPKPLLRNLYANLDLDGDSSKAAAGKPLMASLRDAGSLEERVPLLTVAFIEKVSAVLGVATDIVQPSNPLSAYGLDSIVAIEFRKWFMKSINVDVQIFDVLGSKSITDLVTKAATMIKFDADAEVDDSDSPAAGTNNIADADQGNDSQALGVSEEFANIDRPEHVPMSTFQKRMWFQHNLQDDKSSLNLPVTCHIHGNIDVGALETAVKEMKQRNESLRMSFFEGDDFSEQKAIEDTDAHLIRRDLSMGADPESELAGVVDQLKHQELNIEEGEDMRMAMIKLGKEHFVLAMIYHHISIDRGSSASMFKQVTSLYEAVRNEKALSSIPEPKVSYADFTMWHEHLLHSPEIKVSMDFWKEKLRAAPAVGPLLPFAKSARPEHMDTERSILQVTLETNMLNRMKRICAQTGTTPFQFLMAAFRSFHYRYTEEEDLTIHMVDGSRPHPDLEETIGFFVNMIPIRFTKGCDDAFDRLLEYTKSSALEATRHSTVPFDAIVDAVGVEKTTAYFPLGQVAINYQSHGKMPKFKTQDFEVSDIENEDIPTACEMQLEALEDPENGLDLHLEYSSTLYGAKEMEMFFDNFLEYFTNVIKDHRAPISEVGMCGPKELENLKQNFWNTEPTENTWNNASVIGKITEQAKTTPHATAIEDSEGHTLSYVDLVSQAERVAASLQQSGSTPGDTIGVLAKPGLEAITAMLGTLIAGCGYLPMDPLFADERLIFMASDASTHVLLVGEGLNDVGLYIARNISFEPHLIPIETAKACEDSLHDADTAPNDPFYMIYTSGSTGKPKGVALTHSNTQQMLSTLHQDYSFSPADKFLHQSSICFDLSIVQIFSALTSGATICVASPEVRKDPGMLAKLMREKDISVTYFTPTQFALLLETASEDLRHCSKYRVAYFAGETLPVRLAKAFYELNTPATVFNTWSPSELVVQTAIAKVEPPQQDTKSIPIGFPMANCRHYVLDSKMRPLPQGLVGEICVGGAQVGAGYLNRPEANKNSFIQDPFCSEEDAAKGWTRFFRTGDKGRFRPDGQLEFHGRIAGDRQIKLRGFRIDLGEIEHRIHLESAHIDKRRLVDLSVVARPRADGSDLTDDRQLIAFLVYNQILEDVEKHKLIASLHEGLGKHLNHYMLPSGYQFLNSLPVTIGGKVNRKTLLEMDLQLTYPSTSFLGVTPTSDAEKDEILEKVMDLFRDVLRLPKDRQIAPTDNFFELGGQSILLLRAHSKIKRTFKIAPPLKALFAAATPIEMAKKVRDLQAIEASRKTDGGALVTE</sequence>
<feature type="compositionally biased region" description="Polar residues" evidence="9">
    <location>
        <begin position="29"/>
        <end position="39"/>
    </location>
</feature>
<dbReference type="PROSITE" id="PS50075">
    <property type="entry name" value="CARRIER"/>
    <property type="match status" value="2"/>
</dbReference>
<feature type="region of interest" description="C-terminal hotdog fold" evidence="8">
    <location>
        <begin position="1122"/>
        <end position="1280"/>
    </location>
</feature>
<feature type="region of interest" description="N-terminal hotdog fold" evidence="8">
    <location>
        <begin position="967"/>
        <end position="1102"/>
    </location>
</feature>
<dbReference type="Pfam" id="PF08240">
    <property type="entry name" value="ADH_N"/>
    <property type="match status" value="1"/>
</dbReference>
<dbReference type="InterPro" id="IPR001242">
    <property type="entry name" value="Condensation_dom"/>
</dbReference>
<dbReference type="NCBIfam" id="TIGR01733">
    <property type="entry name" value="AA-adenyl-dom"/>
    <property type="match status" value="1"/>
</dbReference>
<dbReference type="FunFam" id="3.40.50.720:FF:000209">
    <property type="entry name" value="Polyketide synthase Pks12"/>
    <property type="match status" value="1"/>
</dbReference>
<dbReference type="Pfam" id="PF00668">
    <property type="entry name" value="Condensation"/>
    <property type="match status" value="1"/>
</dbReference>
<feature type="active site" description="Proton acceptor; for dehydratase activity" evidence="8">
    <location>
        <position position="999"/>
    </location>
</feature>
<dbReference type="InterPro" id="IPR042104">
    <property type="entry name" value="PKS_dehydratase_sf"/>
</dbReference>
<dbReference type="Gene3D" id="3.30.559.10">
    <property type="entry name" value="Chloramphenicol acetyltransferase-like domain"/>
    <property type="match status" value="1"/>
</dbReference>
<dbReference type="Gene3D" id="3.40.47.10">
    <property type="match status" value="1"/>
</dbReference>
<gene>
    <name evidence="13" type="ORF">OEA41_006143</name>
</gene>
<dbReference type="InterPro" id="IPR056501">
    <property type="entry name" value="NAD-bd_HRPKS_sdrA"/>
</dbReference>
<dbReference type="InterPro" id="IPR020843">
    <property type="entry name" value="ER"/>
</dbReference>
<dbReference type="EMBL" id="JASNWA010000007">
    <property type="protein sequence ID" value="KAK3172818.1"/>
    <property type="molecule type" value="Genomic_DNA"/>
</dbReference>
<proteinExistence type="inferred from homology"/>
<dbReference type="PANTHER" id="PTHR43775:SF37">
    <property type="entry name" value="SI:DKEY-61P9.11"/>
    <property type="match status" value="1"/>
</dbReference>
<comment type="caution">
    <text evidence="13">The sequence shown here is derived from an EMBL/GenBank/DDBJ whole genome shotgun (WGS) entry which is preliminary data.</text>
</comment>
<evidence type="ECO:0000256" key="6">
    <source>
        <dbReference type="ARBA" id="ARBA00023315"/>
    </source>
</evidence>
<dbReference type="Pfam" id="PF21089">
    <property type="entry name" value="PKS_DH_N"/>
    <property type="match status" value="1"/>
</dbReference>
<dbReference type="InterPro" id="IPR020845">
    <property type="entry name" value="AMP-binding_CS"/>
</dbReference>
<feature type="compositionally biased region" description="Low complexity" evidence="9">
    <location>
        <begin position="16"/>
        <end position="28"/>
    </location>
</feature>
<keyword evidence="5" id="KW-0511">Multifunctional enzyme</keyword>
<dbReference type="SUPFAM" id="SSF50129">
    <property type="entry name" value="GroES-like"/>
    <property type="match status" value="1"/>
</dbReference>
<dbReference type="InterPro" id="IPR013149">
    <property type="entry name" value="ADH-like_C"/>
</dbReference>
<evidence type="ECO:0000256" key="5">
    <source>
        <dbReference type="ARBA" id="ARBA00023268"/>
    </source>
</evidence>
<dbReference type="PROSITE" id="PS00455">
    <property type="entry name" value="AMP_BINDING"/>
    <property type="match status" value="1"/>
</dbReference>
<feature type="compositionally biased region" description="Polar residues" evidence="9">
    <location>
        <begin position="2387"/>
        <end position="2399"/>
    </location>
</feature>
<accession>A0AAD9Z8G5</accession>
<keyword evidence="6" id="KW-0012">Acyltransferase</keyword>
<dbReference type="InterPro" id="IPR032821">
    <property type="entry name" value="PKS_assoc"/>
</dbReference>
<dbReference type="Pfam" id="PF08659">
    <property type="entry name" value="KR"/>
    <property type="match status" value="1"/>
</dbReference>
<evidence type="ECO:0000256" key="7">
    <source>
        <dbReference type="ARBA" id="ARBA00029443"/>
    </source>
</evidence>
<dbReference type="SMART" id="SM00826">
    <property type="entry name" value="PKS_DH"/>
    <property type="match status" value="1"/>
</dbReference>
<dbReference type="Gene3D" id="3.10.129.110">
    <property type="entry name" value="Polyketide synthase dehydratase"/>
    <property type="match status" value="1"/>
</dbReference>
<dbReference type="InterPro" id="IPR042099">
    <property type="entry name" value="ANL_N_sf"/>
</dbReference>
<dbReference type="SUPFAM" id="SSF53901">
    <property type="entry name" value="Thiolase-like"/>
    <property type="match status" value="1"/>
</dbReference>
<dbReference type="SMART" id="SM00827">
    <property type="entry name" value="PKS_AT"/>
    <property type="match status" value="1"/>
</dbReference>
<dbReference type="GO" id="GO:1901336">
    <property type="term" value="P:lactone biosynthetic process"/>
    <property type="evidence" value="ECO:0007669"/>
    <property type="project" value="UniProtKB-ARBA"/>
</dbReference>
<dbReference type="Pfam" id="PF14765">
    <property type="entry name" value="PS-DH"/>
    <property type="match status" value="1"/>
</dbReference>
<dbReference type="InterPro" id="IPR057326">
    <property type="entry name" value="KR_dom"/>
</dbReference>
<organism evidence="13 14">
    <name type="scientific">Lepraria neglecta</name>
    <dbReference type="NCBI Taxonomy" id="209136"/>
    <lineage>
        <taxon>Eukaryota</taxon>
        <taxon>Fungi</taxon>
        <taxon>Dikarya</taxon>
        <taxon>Ascomycota</taxon>
        <taxon>Pezizomycotina</taxon>
        <taxon>Lecanoromycetes</taxon>
        <taxon>OSLEUM clade</taxon>
        <taxon>Lecanoromycetidae</taxon>
        <taxon>Lecanorales</taxon>
        <taxon>Lecanorineae</taxon>
        <taxon>Stereocaulaceae</taxon>
        <taxon>Lepraria</taxon>
    </lineage>
</organism>
<dbReference type="Gene3D" id="3.30.300.30">
    <property type="match status" value="1"/>
</dbReference>
<dbReference type="Pfam" id="PF00698">
    <property type="entry name" value="Acyl_transf_1"/>
    <property type="match status" value="1"/>
</dbReference>
<dbReference type="InterPro" id="IPR023213">
    <property type="entry name" value="CAT-like_dom_sf"/>
</dbReference>
<dbReference type="GO" id="GO:0044550">
    <property type="term" value="P:secondary metabolite biosynthetic process"/>
    <property type="evidence" value="ECO:0007669"/>
    <property type="project" value="UniProtKB-ARBA"/>
</dbReference>
<dbReference type="InterPro" id="IPR036291">
    <property type="entry name" value="NAD(P)-bd_dom_sf"/>
</dbReference>
<dbReference type="SMART" id="SM00825">
    <property type="entry name" value="PKS_KS"/>
    <property type="match status" value="1"/>
</dbReference>
<dbReference type="InterPro" id="IPR045851">
    <property type="entry name" value="AMP-bd_C_sf"/>
</dbReference>
<dbReference type="CDD" id="cd05195">
    <property type="entry name" value="enoyl_red"/>
    <property type="match status" value="1"/>
</dbReference>
<evidence type="ECO:0000313" key="13">
    <source>
        <dbReference type="EMBL" id="KAK3172818.1"/>
    </source>
</evidence>
<name>A0AAD9Z8G5_9LECA</name>
<evidence type="ECO:0000256" key="1">
    <source>
        <dbReference type="ARBA" id="ARBA00022450"/>
    </source>
</evidence>
<feature type="region of interest" description="Disordered" evidence="9">
    <location>
        <begin position="1"/>
        <end position="49"/>
    </location>
</feature>
<dbReference type="GO" id="GO:0006633">
    <property type="term" value="P:fatty acid biosynthetic process"/>
    <property type="evidence" value="ECO:0007669"/>
    <property type="project" value="TreeGrafter"/>
</dbReference>
<dbReference type="InterPro" id="IPR049900">
    <property type="entry name" value="PKS_mFAS_DH"/>
</dbReference>
<dbReference type="InterPro" id="IPR013154">
    <property type="entry name" value="ADH-like_N"/>
</dbReference>
<dbReference type="InterPro" id="IPR014030">
    <property type="entry name" value="Ketoacyl_synth_N"/>
</dbReference>
<dbReference type="InterPro" id="IPR036736">
    <property type="entry name" value="ACP-like_sf"/>
</dbReference>
<dbReference type="Gene3D" id="3.90.180.10">
    <property type="entry name" value="Medium-chain alcohol dehydrogenases, catalytic domain"/>
    <property type="match status" value="1"/>
</dbReference>
<dbReference type="InterPro" id="IPR020806">
    <property type="entry name" value="PKS_PP-bd"/>
</dbReference>
<dbReference type="InterPro" id="IPR020841">
    <property type="entry name" value="PKS_Beta-ketoAc_synthase_dom"/>
</dbReference>
<dbReference type="InterPro" id="IPR000873">
    <property type="entry name" value="AMP-dep_synth/lig_dom"/>
</dbReference>
<dbReference type="SMART" id="SM00822">
    <property type="entry name" value="PKS_KR"/>
    <property type="match status" value="1"/>
</dbReference>
<dbReference type="Pfam" id="PF00109">
    <property type="entry name" value="ketoacyl-synt"/>
    <property type="match status" value="1"/>
</dbReference>
<dbReference type="Proteomes" id="UP001276659">
    <property type="component" value="Unassembled WGS sequence"/>
</dbReference>
<evidence type="ECO:0000256" key="4">
    <source>
        <dbReference type="ARBA" id="ARBA00022857"/>
    </source>
</evidence>
<dbReference type="Pfam" id="PF02801">
    <property type="entry name" value="Ketoacyl-synt_C"/>
    <property type="match status" value="1"/>
</dbReference>
<dbReference type="PANTHER" id="PTHR43775">
    <property type="entry name" value="FATTY ACID SYNTHASE"/>
    <property type="match status" value="1"/>
</dbReference>
<dbReference type="InterPro" id="IPR013968">
    <property type="entry name" value="PKS_KR"/>
</dbReference>
<dbReference type="SUPFAM" id="SSF47336">
    <property type="entry name" value="ACP-like"/>
    <property type="match status" value="2"/>
</dbReference>
<dbReference type="Pfam" id="PF16197">
    <property type="entry name" value="KAsynt_C_assoc"/>
    <property type="match status" value="1"/>
</dbReference>
<dbReference type="InterPro" id="IPR014031">
    <property type="entry name" value="Ketoacyl_synth_C"/>
</dbReference>
<feature type="active site" description="Proton donor; for dehydratase activity" evidence="8">
    <location>
        <position position="1186"/>
    </location>
</feature>
<dbReference type="PROSITE" id="PS52004">
    <property type="entry name" value="KS3_2"/>
    <property type="match status" value="1"/>
</dbReference>
<dbReference type="InterPro" id="IPR020807">
    <property type="entry name" value="PKS_DH"/>
</dbReference>
<feature type="domain" description="Carrier" evidence="10">
    <location>
        <begin position="3432"/>
        <end position="3507"/>
    </location>
</feature>
<protein>
    <submittedName>
        <fullName evidence="13">Hybrid PKS-NRPS biosynthetic cluster</fullName>
    </submittedName>
</protein>
<comment type="similarity">
    <text evidence="7">In the C-terminal section; belongs to the NRP synthetase family.</text>
</comment>
<dbReference type="InterPro" id="IPR049551">
    <property type="entry name" value="PKS_DH_C"/>
</dbReference>
<feature type="domain" description="Ketosynthase family 3 (KS3)" evidence="11">
    <location>
        <begin position="51"/>
        <end position="474"/>
    </location>
</feature>
<dbReference type="SUPFAM" id="SSF55048">
    <property type="entry name" value="Probable ACP-binding domain of malonyl-CoA ACP transacylase"/>
    <property type="match status" value="1"/>
</dbReference>
<dbReference type="FunFam" id="3.40.366.10:FF:000002">
    <property type="entry name" value="Probable polyketide synthase 2"/>
    <property type="match status" value="1"/>
</dbReference>
<dbReference type="InterPro" id="IPR010071">
    <property type="entry name" value="AA_adenyl_dom"/>
</dbReference>
<dbReference type="GO" id="GO:0031177">
    <property type="term" value="F:phosphopantetheine binding"/>
    <property type="evidence" value="ECO:0007669"/>
    <property type="project" value="InterPro"/>
</dbReference>
<evidence type="ECO:0000256" key="9">
    <source>
        <dbReference type="SAM" id="MobiDB-lite"/>
    </source>
</evidence>
<dbReference type="PROSITE" id="PS52019">
    <property type="entry name" value="PKS_MFAS_DH"/>
    <property type="match status" value="1"/>
</dbReference>
<evidence type="ECO:0000259" key="10">
    <source>
        <dbReference type="PROSITE" id="PS50075"/>
    </source>
</evidence>
<dbReference type="InterPro" id="IPR011032">
    <property type="entry name" value="GroES-like_sf"/>
</dbReference>
<dbReference type="GO" id="GO:0004312">
    <property type="term" value="F:fatty acid synthase activity"/>
    <property type="evidence" value="ECO:0007669"/>
    <property type="project" value="TreeGrafter"/>
</dbReference>
<dbReference type="InterPro" id="IPR016039">
    <property type="entry name" value="Thiolase-like"/>
</dbReference>
<dbReference type="FunFam" id="3.40.47.10:FF:000019">
    <property type="entry name" value="Polyketide synthase type I"/>
    <property type="match status" value="1"/>
</dbReference>
<dbReference type="Pfam" id="PF00550">
    <property type="entry name" value="PP-binding"/>
    <property type="match status" value="2"/>
</dbReference>
<dbReference type="SUPFAM" id="SSF52777">
    <property type="entry name" value="CoA-dependent acyltransferases"/>
    <property type="match status" value="2"/>
</dbReference>
<evidence type="ECO:0000256" key="8">
    <source>
        <dbReference type="PROSITE-ProRule" id="PRU01363"/>
    </source>
</evidence>
<dbReference type="Gene3D" id="3.30.70.3290">
    <property type="match status" value="1"/>
</dbReference>
<dbReference type="SUPFAM" id="SSF52151">
    <property type="entry name" value="FabD/lysophospholipase-like"/>
    <property type="match status" value="1"/>
</dbReference>
<dbReference type="SUPFAM" id="SSF56801">
    <property type="entry name" value="Acetyl-CoA synthetase-like"/>
    <property type="match status" value="1"/>
</dbReference>
<dbReference type="Gene3D" id="3.40.50.12780">
    <property type="entry name" value="N-terminal domain of ligase-like"/>
    <property type="match status" value="1"/>
</dbReference>
<dbReference type="SUPFAM" id="SSF51735">
    <property type="entry name" value="NAD(P)-binding Rossmann-fold domains"/>
    <property type="match status" value="3"/>
</dbReference>
<dbReference type="CDD" id="cd20483">
    <property type="entry name" value="C_PKS-NRPS"/>
    <property type="match status" value="1"/>
</dbReference>
<dbReference type="InterPro" id="IPR050091">
    <property type="entry name" value="PKS_NRPS_Biosynth_Enz"/>
</dbReference>
<dbReference type="CDD" id="cd05930">
    <property type="entry name" value="A_NRPS"/>
    <property type="match status" value="1"/>
</dbReference>
<feature type="region of interest" description="Disordered" evidence="9">
    <location>
        <begin position="2379"/>
        <end position="2399"/>
    </location>
</feature>
<dbReference type="Pfam" id="PF23114">
    <property type="entry name" value="NAD-bd_HRPKS_sdrA"/>
    <property type="match status" value="1"/>
</dbReference>
<dbReference type="SMART" id="SM00829">
    <property type="entry name" value="PKS_ER"/>
    <property type="match status" value="1"/>
</dbReference>
<dbReference type="GO" id="GO:0016491">
    <property type="term" value="F:oxidoreductase activity"/>
    <property type="evidence" value="ECO:0007669"/>
    <property type="project" value="InterPro"/>
</dbReference>
<dbReference type="InterPro" id="IPR009081">
    <property type="entry name" value="PP-bd_ACP"/>
</dbReference>
<keyword evidence="4" id="KW-0521">NADP</keyword>
<dbReference type="InterPro" id="IPR049552">
    <property type="entry name" value="PKS_DH_N"/>
</dbReference>
<dbReference type="InterPro" id="IPR014043">
    <property type="entry name" value="Acyl_transferase_dom"/>
</dbReference>
<keyword evidence="2" id="KW-0597">Phosphoprotein</keyword>
<keyword evidence="3" id="KW-0808">Transferase</keyword>
<reference evidence="13" key="1">
    <citation type="submission" date="2022-11" db="EMBL/GenBank/DDBJ databases">
        <title>Chromosomal genome sequence assembly and mating type (MAT) locus characterization of the leprose asexual lichenized fungus Lepraria neglecta (Nyl.) Erichsen.</title>
        <authorList>
            <person name="Allen J.L."/>
            <person name="Pfeffer B."/>
        </authorList>
    </citation>
    <scope>NUCLEOTIDE SEQUENCE</scope>
    <source>
        <strain evidence="13">Allen 5258</strain>
    </source>
</reference>
<dbReference type="CDD" id="cd00833">
    <property type="entry name" value="PKS"/>
    <property type="match status" value="1"/>
</dbReference>
<evidence type="ECO:0000259" key="12">
    <source>
        <dbReference type="PROSITE" id="PS52019"/>
    </source>
</evidence>
<evidence type="ECO:0000256" key="3">
    <source>
        <dbReference type="ARBA" id="ARBA00022679"/>
    </source>
</evidence>
<dbReference type="Pfam" id="PF00501">
    <property type="entry name" value="AMP-binding"/>
    <property type="match status" value="1"/>
</dbReference>
<dbReference type="InterPro" id="IPR016035">
    <property type="entry name" value="Acyl_Trfase/lysoPLipase"/>
</dbReference>
<keyword evidence="1" id="KW-0596">Phosphopantetheine</keyword>
<dbReference type="InterPro" id="IPR016036">
    <property type="entry name" value="Malonyl_transacylase_ACP-bd"/>
</dbReference>
<dbReference type="Gene3D" id="1.10.1200.10">
    <property type="entry name" value="ACP-like"/>
    <property type="match status" value="2"/>
</dbReference>
<feature type="domain" description="PKS/mFAS DH" evidence="12">
    <location>
        <begin position="967"/>
        <end position="1280"/>
    </location>
</feature>
<dbReference type="Gene3D" id="3.40.366.10">
    <property type="entry name" value="Malonyl-Coenzyme A Acyl Carrier Protein, domain 2"/>
    <property type="match status" value="1"/>
</dbReference>
<keyword evidence="14" id="KW-1185">Reference proteome</keyword>
<evidence type="ECO:0000256" key="2">
    <source>
        <dbReference type="ARBA" id="ARBA00022553"/>
    </source>
</evidence>
<evidence type="ECO:0000259" key="11">
    <source>
        <dbReference type="PROSITE" id="PS52004"/>
    </source>
</evidence>
<dbReference type="Gene3D" id="3.40.50.720">
    <property type="entry name" value="NAD(P)-binding Rossmann-like Domain"/>
    <property type="match status" value="3"/>
</dbReference>